<proteinExistence type="predicted"/>
<name>A0A976QWN9_9CAUD</name>
<evidence type="ECO:0000313" key="2">
    <source>
        <dbReference type="Proteomes" id="UP001061889"/>
    </source>
</evidence>
<accession>A0A976QWN9</accession>
<dbReference type="Proteomes" id="UP001061889">
    <property type="component" value="Segment"/>
</dbReference>
<dbReference type="CDD" id="cd01029">
    <property type="entry name" value="TOPRIM_primases"/>
    <property type="match status" value="1"/>
</dbReference>
<dbReference type="Gene3D" id="3.40.1360.10">
    <property type="match status" value="1"/>
</dbReference>
<dbReference type="Pfam" id="PF13155">
    <property type="entry name" value="Toprim_2"/>
    <property type="match status" value="1"/>
</dbReference>
<evidence type="ECO:0000313" key="1">
    <source>
        <dbReference type="EMBL" id="UMO77808.1"/>
    </source>
</evidence>
<dbReference type="InterPro" id="IPR034154">
    <property type="entry name" value="TOPRIM_DnaG/twinkle"/>
</dbReference>
<dbReference type="EMBL" id="OL634959">
    <property type="protein sequence ID" value="UMO77808.1"/>
    <property type="molecule type" value="Genomic_DNA"/>
</dbReference>
<dbReference type="SUPFAM" id="SSF56731">
    <property type="entry name" value="DNA primase core"/>
    <property type="match status" value="1"/>
</dbReference>
<reference evidence="1" key="1">
    <citation type="submission" date="2021-11" db="EMBL/GenBank/DDBJ databases">
        <title>Phage-based biocontrol of nitrification in agricultural soil.</title>
        <authorList>
            <person name="Muniesa M."/>
            <person name="Quiros P."/>
            <person name="Salaet I."/>
        </authorList>
    </citation>
    <scope>NUCLEOTIDE SEQUENCE</scope>
</reference>
<keyword evidence="2" id="KW-1185">Reference proteome</keyword>
<protein>
    <submittedName>
        <fullName evidence="1">DNA primase</fullName>
    </submittedName>
</protein>
<organism evidence="1 2">
    <name type="scientific">Bacteriophage Phi NF-1</name>
    <dbReference type="NCBI Taxonomy" id="2900273"/>
    <lineage>
        <taxon>Viruses</taxon>
        <taxon>Duplodnaviria</taxon>
        <taxon>Heunggongvirae</taxon>
        <taxon>Uroviricota</taxon>
        <taxon>Caudoviricetes</taxon>
        <taxon>Autographivirales</taxon>
        <taxon>Autoscriptoviridae</taxon>
        <taxon>Catalonvirus</taxon>
        <taxon>Catalonvirus NF1</taxon>
    </lineage>
</organism>
<sequence length="253" mass="28184">MNVVNWIDYAKQANSGGRPVRFGHCGNSGRNAVAYNNPRGYSAKCYSCGWKDYKAKKLYISKGAAGEDHKPGVRVSPVPVDKLIPEFSEVVWKYTLQYGMTPEEAGVKGIYRDRIIVECGDVQKGRRVPFLDKFGIGAKWVTYTDGVAMVGSGDILVAVEDMLSMYKVHLALPDISVICLLGTSFKSLYRTHLEGVVEICWMLDGDGAGARGVVKGMRELAPWVRKQRVIMLPSGRDPKDLHIKEIQELFHDR</sequence>